<reference evidence="1" key="1">
    <citation type="submission" date="2022-12" db="EMBL/GenBank/DDBJ databases">
        <title>Jiella pelagia sp. nov., isolated from phosphonate enriched culture of Northwest Pacific surface seawater.</title>
        <authorList>
            <person name="Shin D.Y."/>
            <person name="Hwang C.Y."/>
        </authorList>
    </citation>
    <scope>NUCLEOTIDE SEQUENCE</scope>
    <source>
        <strain evidence="1">HL-NP1</strain>
    </source>
</reference>
<evidence type="ECO:0000313" key="1">
    <source>
        <dbReference type="EMBL" id="WAP70480.1"/>
    </source>
</evidence>
<organism evidence="1 2">
    <name type="scientific">Jiella pelagia</name>
    <dbReference type="NCBI Taxonomy" id="2986949"/>
    <lineage>
        <taxon>Bacteria</taxon>
        <taxon>Pseudomonadati</taxon>
        <taxon>Pseudomonadota</taxon>
        <taxon>Alphaproteobacteria</taxon>
        <taxon>Hyphomicrobiales</taxon>
        <taxon>Aurantimonadaceae</taxon>
        <taxon>Jiella</taxon>
    </lineage>
</organism>
<dbReference type="EMBL" id="CP114029">
    <property type="protein sequence ID" value="WAP70480.1"/>
    <property type="molecule type" value="Genomic_DNA"/>
</dbReference>
<dbReference type="InterPro" id="IPR007236">
    <property type="entry name" value="SlyX"/>
</dbReference>
<dbReference type="RefSeq" id="WP_268882974.1">
    <property type="nucleotide sequence ID" value="NZ_CP114029.1"/>
</dbReference>
<dbReference type="Pfam" id="PF04102">
    <property type="entry name" value="SlyX"/>
    <property type="match status" value="1"/>
</dbReference>
<evidence type="ECO:0000313" key="2">
    <source>
        <dbReference type="Proteomes" id="UP001164020"/>
    </source>
</evidence>
<protein>
    <submittedName>
        <fullName evidence="1">SlyX family protein</fullName>
    </submittedName>
</protein>
<gene>
    <name evidence="1" type="ORF">OH818_10775</name>
</gene>
<keyword evidence="2" id="KW-1185">Reference proteome</keyword>
<sequence length="48" mass="5471">MTRLSEELTRAVRMIERLQHLTQALSERLGSVEDVALAKPVAEKPPHY</sequence>
<name>A0ABY7C6M3_9HYPH</name>
<accession>A0ABY7C6M3</accession>
<proteinExistence type="predicted"/>
<dbReference type="Proteomes" id="UP001164020">
    <property type="component" value="Chromosome"/>
</dbReference>